<dbReference type="AlphaFoldDB" id="W9VWH7"/>
<organism evidence="2 3">
    <name type="scientific">Cladophialophora yegresii CBS 114405</name>
    <dbReference type="NCBI Taxonomy" id="1182544"/>
    <lineage>
        <taxon>Eukaryota</taxon>
        <taxon>Fungi</taxon>
        <taxon>Dikarya</taxon>
        <taxon>Ascomycota</taxon>
        <taxon>Pezizomycotina</taxon>
        <taxon>Eurotiomycetes</taxon>
        <taxon>Chaetothyriomycetidae</taxon>
        <taxon>Chaetothyriales</taxon>
        <taxon>Herpotrichiellaceae</taxon>
        <taxon>Cladophialophora</taxon>
    </lineage>
</organism>
<keyword evidence="3" id="KW-1185">Reference proteome</keyword>
<dbReference type="PANTHER" id="PTHR40780:SF2">
    <property type="entry name" value="DUF3669 DOMAIN-CONTAINING PROTEIN"/>
    <property type="match status" value="1"/>
</dbReference>
<dbReference type="GeneID" id="19181495"/>
<protein>
    <recommendedName>
        <fullName evidence="1">DUF3669 domain-containing protein</fullName>
    </recommendedName>
</protein>
<evidence type="ECO:0000259" key="1">
    <source>
        <dbReference type="Pfam" id="PF12417"/>
    </source>
</evidence>
<sequence>IPASRNPGDVLCMERIFPLPEIIRNKIIDVFCPLESPAREQAKNIISNKDCLVRPYLGRARLGGSQSRLKAFSLRNYKLHIDQIRHLGLDGEEFAISMANAMAVMHWDIGIDAADIEFVLGSSPTMDTFREITISNPNFKQRLVGLWLLDFDACGDITMDSTGVQQAVRAFLENEPYCPRPYSGTAYSDHLWRVFGTQYLATSASILTMAEPDVADLPNTFLTGVAQALAGSRNQPS</sequence>
<dbReference type="OrthoDB" id="2993351at2759"/>
<reference evidence="2 3" key="1">
    <citation type="submission" date="2013-03" db="EMBL/GenBank/DDBJ databases">
        <title>The Genome Sequence of Cladophialophora yegresii CBS 114405.</title>
        <authorList>
            <consortium name="The Broad Institute Genomics Platform"/>
            <person name="Cuomo C."/>
            <person name="de Hoog S."/>
            <person name="Gorbushina A."/>
            <person name="Walker B."/>
            <person name="Young S.K."/>
            <person name="Zeng Q."/>
            <person name="Gargeya S."/>
            <person name="Fitzgerald M."/>
            <person name="Haas B."/>
            <person name="Abouelleil A."/>
            <person name="Allen A.W."/>
            <person name="Alvarado L."/>
            <person name="Arachchi H.M."/>
            <person name="Berlin A.M."/>
            <person name="Chapman S.B."/>
            <person name="Gainer-Dewar J."/>
            <person name="Goldberg J."/>
            <person name="Griggs A."/>
            <person name="Gujja S."/>
            <person name="Hansen M."/>
            <person name="Howarth C."/>
            <person name="Imamovic A."/>
            <person name="Ireland A."/>
            <person name="Larimer J."/>
            <person name="McCowan C."/>
            <person name="Murphy C."/>
            <person name="Pearson M."/>
            <person name="Poon T.W."/>
            <person name="Priest M."/>
            <person name="Roberts A."/>
            <person name="Saif S."/>
            <person name="Shea T."/>
            <person name="Sisk P."/>
            <person name="Sykes S."/>
            <person name="Wortman J."/>
            <person name="Nusbaum C."/>
            <person name="Birren B."/>
        </authorList>
    </citation>
    <scope>NUCLEOTIDE SEQUENCE [LARGE SCALE GENOMIC DNA]</scope>
    <source>
        <strain evidence="2 3">CBS 114405</strain>
    </source>
</reference>
<dbReference type="VEuPathDB" id="FungiDB:A1O7_06920"/>
<dbReference type="STRING" id="1182544.W9VWH7"/>
<comment type="caution">
    <text evidence="2">The sequence shown here is derived from an EMBL/GenBank/DDBJ whole genome shotgun (WGS) entry which is preliminary data.</text>
</comment>
<evidence type="ECO:0000313" key="3">
    <source>
        <dbReference type="Proteomes" id="UP000019473"/>
    </source>
</evidence>
<dbReference type="HOGENOM" id="CLU_039531_2_2_1"/>
<dbReference type="PANTHER" id="PTHR40780">
    <property type="entry name" value="DUF3669 DOMAIN-CONTAINING PROTEIN"/>
    <property type="match status" value="1"/>
</dbReference>
<name>W9VWH7_9EURO</name>
<feature type="non-terminal residue" evidence="2">
    <location>
        <position position="1"/>
    </location>
</feature>
<dbReference type="InterPro" id="IPR022137">
    <property type="entry name" value="Znf_prot_DUF3669"/>
</dbReference>
<gene>
    <name evidence="2" type="ORF">A1O7_06920</name>
</gene>
<evidence type="ECO:0000313" key="2">
    <source>
        <dbReference type="EMBL" id="EXJ56576.1"/>
    </source>
</evidence>
<proteinExistence type="predicted"/>
<dbReference type="RefSeq" id="XP_007759110.1">
    <property type="nucleotide sequence ID" value="XM_007760920.1"/>
</dbReference>
<dbReference type="EMBL" id="AMGW01000005">
    <property type="protein sequence ID" value="EXJ56576.1"/>
    <property type="molecule type" value="Genomic_DNA"/>
</dbReference>
<feature type="domain" description="DUF3669" evidence="1">
    <location>
        <begin position="146"/>
        <end position="208"/>
    </location>
</feature>
<dbReference type="eggNOG" id="ENOG502SHT4">
    <property type="taxonomic scope" value="Eukaryota"/>
</dbReference>
<dbReference type="Proteomes" id="UP000019473">
    <property type="component" value="Unassembled WGS sequence"/>
</dbReference>
<feature type="non-terminal residue" evidence="2">
    <location>
        <position position="237"/>
    </location>
</feature>
<accession>W9VWH7</accession>
<dbReference type="Pfam" id="PF12417">
    <property type="entry name" value="DUF3669"/>
    <property type="match status" value="1"/>
</dbReference>